<sequence>MKTICIFTQSPLVAAPRVVKEANVYAQTGHRVIVYSLWYDAQILEKDRKLLHKSISYKAGVDLLNYGGFISKYIRVKRKLARLFVKHTGVSTVAALGYDFTSYLEKLLVEDADLYIGHEEMSMALCRALITKGKIVAFDFEDWHSKDLLPQDRLYRPIRLLENLEYFLLTKAKYTYTTSKALANSMANNYDAISPKVVYNSFLSSDRKTIDQLSKDRLHHTKPSLYWFSQVISEGRGLELLCEALHLTTTPLELHLRGRILETYHKKLKSLLPSHVSLHIHEVVPAQELISRIAEHDIGIAFEETTPESRDYTITNKVFHYLQAGIAILATNTKGQAEIKALAPEAVCLMDRDPQHIAATIEMLLTQPQKLKDMKAASWQAGQEIFAFENEALKLNEFVDAI</sequence>
<dbReference type="RefSeq" id="WP_194508870.1">
    <property type="nucleotide sequence ID" value="NZ_JADILU010000006.1"/>
</dbReference>
<proteinExistence type="predicted"/>
<gene>
    <name evidence="1" type="ORF">ACFS29_17465</name>
</gene>
<evidence type="ECO:0000313" key="1">
    <source>
        <dbReference type="EMBL" id="MFD2917447.1"/>
    </source>
</evidence>
<name>A0ABW6A088_9FLAO</name>
<keyword evidence="2" id="KW-1185">Reference proteome</keyword>
<organism evidence="1 2">
    <name type="scientific">Psychroserpens luteus</name>
    <dbReference type="NCBI Taxonomy" id="1434066"/>
    <lineage>
        <taxon>Bacteria</taxon>
        <taxon>Pseudomonadati</taxon>
        <taxon>Bacteroidota</taxon>
        <taxon>Flavobacteriia</taxon>
        <taxon>Flavobacteriales</taxon>
        <taxon>Flavobacteriaceae</taxon>
        <taxon>Psychroserpens</taxon>
    </lineage>
</organism>
<dbReference type="SUPFAM" id="SSF53756">
    <property type="entry name" value="UDP-Glycosyltransferase/glycogen phosphorylase"/>
    <property type="match status" value="1"/>
</dbReference>
<dbReference type="EMBL" id="JBHUOS010000014">
    <property type="protein sequence ID" value="MFD2917447.1"/>
    <property type="molecule type" value="Genomic_DNA"/>
</dbReference>
<evidence type="ECO:0000313" key="2">
    <source>
        <dbReference type="Proteomes" id="UP001597548"/>
    </source>
</evidence>
<dbReference type="Gene3D" id="3.40.50.2000">
    <property type="entry name" value="Glycogen Phosphorylase B"/>
    <property type="match status" value="1"/>
</dbReference>
<comment type="caution">
    <text evidence="1">The sequence shown here is derived from an EMBL/GenBank/DDBJ whole genome shotgun (WGS) entry which is preliminary data.</text>
</comment>
<reference evidence="2" key="1">
    <citation type="journal article" date="2019" name="Int. J. Syst. Evol. Microbiol.">
        <title>The Global Catalogue of Microorganisms (GCM) 10K type strain sequencing project: providing services to taxonomists for standard genome sequencing and annotation.</title>
        <authorList>
            <consortium name="The Broad Institute Genomics Platform"/>
            <consortium name="The Broad Institute Genome Sequencing Center for Infectious Disease"/>
            <person name="Wu L."/>
            <person name="Ma J."/>
        </authorList>
    </citation>
    <scope>NUCLEOTIDE SEQUENCE [LARGE SCALE GENOMIC DNA]</scope>
    <source>
        <strain evidence="2">KCTC 32514</strain>
    </source>
</reference>
<accession>A0ABW6A088</accession>
<dbReference type="Proteomes" id="UP001597548">
    <property type="component" value="Unassembled WGS sequence"/>
</dbReference>
<protein>
    <submittedName>
        <fullName evidence="1">Uncharacterized protein</fullName>
    </submittedName>
</protein>